<reference evidence="1" key="1">
    <citation type="submission" date="2022-07" db="EMBL/GenBank/DDBJ databases">
        <title>The genome of Lyophyllum shimeji provides insight into the initial evolution of ectomycorrhizal fungal genome.</title>
        <authorList>
            <person name="Kobayashi Y."/>
            <person name="Shibata T."/>
            <person name="Hirakawa H."/>
            <person name="Shigenobu S."/>
            <person name="Nishiyama T."/>
            <person name="Yamada A."/>
            <person name="Hasebe M."/>
            <person name="Kawaguchi M."/>
        </authorList>
    </citation>
    <scope>NUCLEOTIDE SEQUENCE</scope>
    <source>
        <strain evidence="1">AT787</strain>
    </source>
</reference>
<dbReference type="OrthoDB" id="5985073at2759"/>
<accession>A0A9P3PYG5</accession>
<dbReference type="EMBL" id="BRPK01000014">
    <property type="protein sequence ID" value="GLB43799.1"/>
    <property type="molecule type" value="Genomic_DNA"/>
</dbReference>
<dbReference type="Proteomes" id="UP001063166">
    <property type="component" value="Unassembled WGS sequence"/>
</dbReference>
<proteinExistence type="predicted"/>
<keyword evidence="2" id="KW-1185">Reference proteome</keyword>
<comment type="caution">
    <text evidence="1">The sequence shown here is derived from an EMBL/GenBank/DDBJ whole genome shotgun (WGS) entry which is preliminary data.</text>
</comment>
<organism evidence="1 2">
    <name type="scientific">Lyophyllum shimeji</name>
    <name type="common">Hon-shimeji</name>
    <name type="synonym">Tricholoma shimeji</name>
    <dbReference type="NCBI Taxonomy" id="47721"/>
    <lineage>
        <taxon>Eukaryota</taxon>
        <taxon>Fungi</taxon>
        <taxon>Dikarya</taxon>
        <taxon>Basidiomycota</taxon>
        <taxon>Agaricomycotina</taxon>
        <taxon>Agaricomycetes</taxon>
        <taxon>Agaricomycetidae</taxon>
        <taxon>Agaricales</taxon>
        <taxon>Tricholomatineae</taxon>
        <taxon>Lyophyllaceae</taxon>
        <taxon>Lyophyllum</taxon>
    </lineage>
</organism>
<gene>
    <name evidence="1" type="ORF">LshimejAT787_1403110</name>
</gene>
<evidence type="ECO:0000313" key="1">
    <source>
        <dbReference type="EMBL" id="GLB43799.1"/>
    </source>
</evidence>
<dbReference type="AlphaFoldDB" id="A0A9P3PYG5"/>
<evidence type="ECO:0000313" key="2">
    <source>
        <dbReference type="Proteomes" id="UP001063166"/>
    </source>
</evidence>
<protein>
    <submittedName>
        <fullName evidence="1">Uncharacterized protein</fullName>
    </submittedName>
</protein>
<name>A0A9P3PYG5_LYOSH</name>
<sequence length="349" mass="38268">MLRGASAPPWVMIGPKTPCKFSPLAPVGQYWPPPQCLRTTELQPVPLVSQLFRQRSQVSINDSQRRVDALEAVRYFFGFQALWSIFREGVWALGVERSRSSITGLIGPLISQAKSVLPPHQCKPSTDRRRRKIALAGVSRLPQYKRAQTRGSESLMALSSRIYIVLAVSFLALKSAFALNLQRRQAASCTQTTASAFNLVARYRDAPTSTILVKVIDVDTVPKVGYSILSTCASCISSWSYNALENGALLPKSASNPYLRTVSYSLVEGESPSFISIQFPPPPASGYCSTDHVVDLAGAPLLGANGRTDQWSLCPNSTANRRVDVVWSPKAGHSHYRIEDCQAVDLEQV</sequence>